<dbReference type="PROSITE" id="PS00107">
    <property type="entry name" value="PROTEIN_KINASE_ATP"/>
    <property type="match status" value="1"/>
</dbReference>
<dbReference type="CDD" id="cd14014">
    <property type="entry name" value="STKc_PknB_like"/>
    <property type="match status" value="1"/>
</dbReference>
<keyword evidence="9" id="KW-1185">Reference proteome</keyword>
<dbReference type="SMART" id="SM00220">
    <property type="entry name" value="S_TKc"/>
    <property type="match status" value="1"/>
</dbReference>
<dbReference type="RefSeq" id="WP_137332648.1">
    <property type="nucleotide sequence ID" value="NZ_CP040077.1"/>
</dbReference>
<dbReference type="Gene3D" id="3.30.200.20">
    <property type="entry name" value="Phosphorylase Kinase, domain 1"/>
    <property type="match status" value="1"/>
</dbReference>
<evidence type="ECO:0000256" key="6">
    <source>
        <dbReference type="SAM" id="MobiDB-lite"/>
    </source>
</evidence>
<dbReference type="PROSITE" id="PS00108">
    <property type="entry name" value="PROTEIN_KINASE_ST"/>
    <property type="match status" value="1"/>
</dbReference>
<dbReference type="GO" id="GO:0005524">
    <property type="term" value="F:ATP binding"/>
    <property type="evidence" value="ECO:0007669"/>
    <property type="project" value="UniProtKB-UniRule"/>
</dbReference>
<keyword evidence="2 5" id="KW-0547">Nucleotide-binding</keyword>
<dbReference type="InterPro" id="IPR017441">
    <property type="entry name" value="Protein_kinase_ATP_BS"/>
</dbReference>
<keyword evidence="8" id="KW-0723">Serine/threonine-protein kinase</keyword>
<gene>
    <name evidence="8" type="ORF">FAZ95_11945</name>
</gene>
<dbReference type="KEGG" id="tvl:FAZ95_11945"/>
<feature type="binding site" evidence="5">
    <location>
        <position position="45"/>
    </location>
    <ligand>
        <name>ATP</name>
        <dbReference type="ChEBI" id="CHEBI:30616"/>
    </ligand>
</feature>
<accession>A0A4P8IS60</accession>
<dbReference type="GO" id="GO:0004674">
    <property type="term" value="F:protein serine/threonine kinase activity"/>
    <property type="evidence" value="ECO:0007669"/>
    <property type="project" value="UniProtKB-KW"/>
</dbReference>
<dbReference type="SUPFAM" id="SSF56112">
    <property type="entry name" value="Protein kinase-like (PK-like)"/>
    <property type="match status" value="1"/>
</dbReference>
<feature type="domain" description="Protein kinase" evidence="7">
    <location>
        <begin position="15"/>
        <end position="288"/>
    </location>
</feature>
<protein>
    <submittedName>
        <fullName evidence="8">Serine/threonine protein kinase</fullName>
    </submittedName>
</protein>
<keyword evidence="1" id="KW-0808">Transferase</keyword>
<dbReference type="InterPro" id="IPR008271">
    <property type="entry name" value="Ser/Thr_kinase_AS"/>
</dbReference>
<evidence type="ECO:0000259" key="7">
    <source>
        <dbReference type="PROSITE" id="PS50011"/>
    </source>
</evidence>
<keyword evidence="4 5" id="KW-0067">ATP-binding</keyword>
<dbReference type="InterPro" id="IPR011009">
    <property type="entry name" value="Kinase-like_dom_sf"/>
</dbReference>
<evidence type="ECO:0000256" key="4">
    <source>
        <dbReference type="ARBA" id="ARBA00022840"/>
    </source>
</evidence>
<proteinExistence type="predicted"/>
<evidence type="ECO:0000256" key="2">
    <source>
        <dbReference type="ARBA" id="ARBA00022741"/>
    </source>
</evidence>
<evidence type="ECO:0000256" key="5">
    <source>
        <dbReference type="PROSITE-ProRule" id="PRU10141"/>
    </source>
</evidence>
<keyword evidence="3 8" id="KW-0418">Kinase</keyword>
<dbReference type="PANTHER" id="PTHR43289:SF6">
    <property type="entry name" value="SERINE_THREONINE-PROTEIN KINASE NEKL-3"/>
    <property type="match status" value="1"/>
</dbReference>
<dbReference type="OrthoDB" id="9791419at2"/>
<dbReference type="Gene3D" id="1.10.510.10">
    <property type="entry name" value="Transferase(Phosphotransferase) domain 1"/>
    <property type="match status" value="1"/>
</dbReference>
<organism evidence="8 9">
    <name type="scientific">Trinickia violacea</name>
    <dbReference type="NCBI Taxonomy" id="2571746"/>
    <lineage>
        <taxon>Bacteria</taxon>
        <taxon>Pseudomonadati</taxon>
        <taxon>Pseudomonadota</taxon>
        <taxon>Betaproteobacteria</taxon>
        <taxon>Burkholderiales</taxon>
        <taxon>Burkholderiaceae</taxon>
        <taxon>Trinickia</taxon>
    </lineage>
</organism>
<evidence type="ECO:0000256" key="3">
    <source>
        <dbReference type="ARBA" id="ARBA00022777"/>
    </source>
</evidence>
<dbReference type="Proteomes" id="UP000298656">
    <property type="component" value="Chromosome 1"/>
</dbReference>
<dbReference type="PANTHER" id="PTHR43289">
    <property type="entry name" value="MITOGEN-ACTIVATED PROTEIN KINASE KINASE KINASE 20-RELATED"/>
    <property type="match status" value="1"/>
</dbReference>
<dbReference type="PROSITE" id="PS50011">
    <property type="entry name" value="PROTEIN_KINASE_DOM"/>
    <property type="match status" value="1"/>
</dbReference>
<dbReference type="AlphaFoldDB" id="A0A4P8IS60"/>
<name>A0A4P8IS60_9BURK</name>
<feature type="region of interest" description="Disordered" evidence="6">
    <location>
        <begin position="415"/>
        <end position="438"/>
    </location>
</feature>
<sequence length="438" mass="48993">MRDDGLIGQTIHGNLLINALLGEGAMGRVYLATNAEIREKRYAVKVLKRGFTHDASFRQHFYDEARQQAQLDHAHIVQMIDYFHIDEDYFLVLEYVDGKPLSELIDKTGGKGLPEKQALPIVKGMLAGLDCAHRLAILHRDVKPSNVLVDRSGRARLTDFGIAMQAGGTAWGQDRHVVGTPAYMSPEQLRNSASIDHRSDVYSAGVVLFEALTGRLPFPGDSFETVEAQQLARPAPDPREFNPKLRKGVADAVRRALRADPAERFQGCAQFRKTLDDLDRDTWKYVLLSACVLLAVSLYLIKAMVIDQQAIQNLVIGATRGYNVLCKENLIRNKNASTREVAAQEGFSDQVDMFDARISKNERNMATLAADYGQTLGRLAGFNQWAVRQVFAKPDPDPHTAPMRPQMRADYERYLQAGTTPTPPEMRSRCDKLGWPDQ</sequence>
<reference evidence="8 9" key="1">
    <citation type="submission" date="2019-05" db="EMBL/GenBank/DDBJ databases">
        <title>Burkholderia sp. DHOD12, isolated from subtropical forest soil.</title>
        <authorList>
            <person name="Gao Z.-H."/>
            <person name="Qiu L.-H."/>
        </authorList>
    </citation>
    <scope>NUCLEOTIDE SEQUENCE [LARGE SCALE GENOMIC DNA]</scope>
    <source>
        <strain evidence="8 9">DHOD12</strain>
    </source>
</reference>
<dbReference type="InterPro" id="IPR000719">
    <property type="entry name" value="Prot_kinase_dom"/>
</dbReference>
<evidence type="ECO:0000256" key="1">
    <source>
        <dbReference type="ARBA" id="ARBA00022679"/>
    </source>
</evidence>
<dbReference type="Pfam" id="PF00069">
    <property type="entry name" value="Pkinase"/>
    <property type="match status" value="1"/>
</dbReference>
<dbReference type="EMBL" id="CP040077">
    <property type="protein sequence ID" value="QCP49824.1"/>
    <property type="molecule type" value="Genomic_DNA"/>
</dbReference>
<feature type="compositionally biased region" description="Basic and acidic residues" evidence="6">
    <location>
        <begin position="426"/>
        <end position="438"/>
    </location>
</feature>
<evidence type="ECO:0000313" key="9">
    <source>
        <dbReference type="Proteomes" id="UP000298656"/>
    </source>
</evidence>
<evidence type="ECO:0000313" key="8">
    <source>
        <dbReference type="EMBL" id="QCP49824.1"/>
    </source>
</evidence>